<dbReference type="PANTHER" id="PTHR43236">
    <property type="entry name" value="ANTITOXIN HIGA1"/>
    <property type="match status" value="1"/>
</dbReference>
<accession>A0A7T4MRY3</accession>
<evidence type="ECO:0000313" key="4">
    <source>
        <dbReference type="Proteomes" id="UP000595221"/>
    </source>
</evidence>
<dbReference type="Pfam" id="PF06114">
    <property type="entry name" value="Peptidase_M78"/>
    <property type="match status" value="1"/>
</dbReference>
<organism evidence="3 4">
    <name type="scientific">Rothia kristinae</name>
    <dbReference type="NCBI Taxonomy" id="37923"/>
    <lineage>
        <taxon>Bacteria</taxon>
        <taxon>Bacillati</taxon>
        <taxon>Actinomycetota</taxon>
        <taxon>Actinomycetes</taxon>
        <taxon>Micrococcales</taxon>
        <taxon>Micrococcaceae</taxon>
        <taxon>Rothia</taxon>
    </lineage>
</organism>
<protein>
    <submittedName>
        <fullName evidence="3">ImmA/IrrE family metallo-endopeptidase</fullName>
    </submittedName>
</protein>
<dbReference type="AlphaFoldDB" id="A0A7T4MRY3"/>
<evidence type="ECO:0000313" key="3">
    <source>
        <dbReference type="EMBL" id="QQC58561.1"/>
    </source>
</evidence>
<dbReference type="Proteomes" id="UP000595221">
    <property type="component" value="Chromosome"/>
</dbReference>
<name>A0A7T4MRY3_9MICC</name>
<dbReference type="InterPro" id="IPR052345">
    <property type="entry name" value="Rad_response_metalloprotease"/>
</dbReference>
<feature type="domain" description="HTH cro/C1-type" evidence="2">
    <location>
        <begin position="1"/>
        <end position="44"/>
    </location>
</feature>
<sequence>MTKSELARTLGVTPRTITTYETDGAPTAQSARLAESLGVTPGYFTRPEAMPLEEDRVLFRARRRTSARTRGAAIAAGRTGVEFYALIREHFHLPSSQLPDLSSVDPAAAALQLRLHWDLGTDPVPNLVQLAESRGIRVLGLPGATQQVDAFSIWEDGEPFVFLAGRKTAERMRFDLAHEIGHLVLHSGHQGSRTDGTGEEKEADAFAAELLMPPDLVKPLLGREPAVDKLLRIRRALGVSAMALTYRAHRWGLLTDWSYRRACIELTKRGFRTGEPGGITRESSRVMRTVLPALQQRHRLSTEAIARRLGVPPGEIHELSMGQALLGLRTAPEPTGHLGSEPPTRDARPLLHAVR</sequence>
<dbReference type="PANTHER" id="PTHR43236:SF1">
    <property type="entry name" value="BLL7220 PROTEIN"/>
    <property type="match status" value="1"/>
</dbReference>
<dbReference type="Gene3D" id="1.10.10.2910">
    <property type="match status" value="1"/>
</dbReference>
<dbReference type="InterPro" id="IPR010359">
    <property type="entry name" value="IrrE_HExxH"/>
</dbReference>
<dbReference type="CDD" id="cd00093">
    <property type="entry name" value="HTH_XRE"/>
    <property type="match status" value="1"/>
</dbReference>
<dbReference type="EMBL" id="CP066078">
    <property type="protein sequence ID" value="QQC58561.1"/>
    <property type="molecule type" value="Genomic_DNA"/>
</dbReference>
<evidence type="ECO:0000256" key="1">
    <source>
        <dbReference type="SAM" id="MobiDB-lite"/>
    </source>
</evidence>
<dbReference type="PROSITE" id="PS50943">
    <property type="entry name" value="HTH_CROC1"/>
    <property type="match status" value="1"/>
</dbReference>
<evidence type="ECO:0000259" key="2">
    <source>
        <dbReference type="PROSITE" id="PS50943"/>
    </source>
</evidence>
<dbReference type="InterPro" id="IPR001387">
    <property type="entry name" value="Cro/C1-type_HTH"/>
</dbReference>
<feature type="region of interest" description="Disordered" evidence="1">
    <location>
        <begin position="331"/>
        <end position="355"/>
    </location>
</feature>
<reference evidence="3 4" key="1">
    <citation type="submission" date="2020-12" db="EMBL/GenBank/DDBJ databases">
        <title>FDA dAtabase for Regulatory Grade micrObial Sequences (FDA-ARGOS): Supporting development and validation of Infectious Disease Dx tests.</title>
        <authorList>
            <person name="Sproer C."/>
            <person name="Gronow S."/>
            <person name="Severitt S."/>
            <person name="Schroder I."/>
            <person name="Tallon L."/>
            <person name="Sadzewicz L."/>
            <person name="Zhao X."/>
            <person name="Boylan J."/>
            <person name="Ott S."/>
            <person name="Bowen H."/>
            <person name="Vavikolanu K."/>
            <person name="Mehta A."/>
            <person name="Aluvathingal J."/>
            <person name="Nadendla S."/>
            <person name="Lowell S."/>
            <person name="Myers T."/>
            <person name="Yan Y."/>
            <person name="Sichtig H."/>
        </authorList>
    </citation>
    <scope>NUCLEOTIDE SEQUENCE [LARGE SCALE GENOMIC DNA]</scope>
    <source>
        <strain evidence="3 4">FDAARGOS_1001</strain>
    </source>
</reference>
<proteinExistence type="predicted"/>
<gene>
    <name evidence="3" type="ORF">I6H58_05990</name>
</gene>
<dbReference type="RefSeq" id="WP_198489638.1">
    <property type="nucleotide sequence ID" value="NZ_CP066078.1"/>
</dbReference>